<keyword evidence="1" id="KW-0479">Metal-binding</keyword>
<dbReference type="SUPFAM" id="SSF57889">
    <property type="entry name" value="Cysteine-rich domain"/>
    <property type="match status" value="2"/>
</dbReference>
<gene>
    <name evidence="4" type="ORF">MPIPNATIZW_LOCUS7940</name>
</gene>
<dbReference type="Gene3D" id="3.30.60.20">
    <property type="match status" value="2"/>
</dbReference>
<evidence type="ECO:0000313" key="5">
    <source>
        <dbReference type="Proteomes" id="UP001314169"/>
    </source>
</evidence>
<evidence type="ECO:0000313" key="4">
    <source>
        <dbReference type="EMBL" id="CAK6439634.1"/>
    </source>
</evidence>
<protein>
    <recommendedName>
        <fullName evidence="3">Phorbol-ester/DAG-type domain-containing protein</fullName>
    </recommendedName>
</protein>
<dbReference type="PRINTS" id="PR00008">
    <property type="entry name" value="DAGPEDOMAIN"/>
</dbReference>
<feature type="domain" description="Phorbol-ester/DAG-type" evidence="3">
    <location>
        <begin position="97"/>
        <end position="147"/>
    </location>
</feature>
<dbReference type="PROSITE" id="PS00479">
    <property type="entry name" value="ZF_DAG_PE_1"/>
    <property type="match status" value="2"/>
</dbReference>
<evidence type="ECO:0000256" key="1">
    <source>
        <dbReference type="ARBA" id="ARBA00022723"/>
    </source>
</evidence>
<evidence type="ECO:0000259" key="3">
    <source>
        <dbReference type="PROSITE" id="PS50081"/>
    </source>
</evidence>
<dbReference type="EMBL" id="OY882875">
    <property type="protein sequence ID" value="CAK6439634.1"/>
    <property type="molecule type" value="Genomic_DNA"/>
</dbReference>
<dbReference type="InterPro" id="IPR020454">
    <property type="entry name" value="DAG/PE-bd"/>
</dbReference>
<dbReference type="Pfam" id="PF00130">
    <property type="entry name" value="C1_1"/>
    <property type="match status" value="2"/>
</dbReference>
<sequence>MGDCRASESQAQTAASSLARRGTQKKVHEVKGHRFAAQLFKQPTFCSHCAGFIWGLGKQGYQCQLCRFAVHKRCHELVALPCRGAGEGPDADDAKNKHKFKVHSYRRPTFCQHCGSLLYGLIRQGMKCEACSMNVHRRCEAKVPGLCEVDHTKKRSSSTRS</sequence>
<dbReference type="InterPro" id="IPR002219">
    <property type="entry name" value="PKC_DAG/PE"/>
</dbReference>
<dbReference type="PANTHER" id="PTHR22968:SF14">
    <property type="entry name" value="PROTEIN KINASE C"/>
    <property type="match status" value="1"/>
</dbReference>
<dbReference type="Proteomes" id="UP001314169">
    <property type="component" value="Chromosome 18"/>
</dbReference>
<dbReference type="SMART" id="SM00109">
    <property type="entry name" value="C1"/>
    <property type="match status" value="2"/>
</dbReference>
<keyword evidence="2" id="KW-0862">Zinc</keyword>
<dbReference type="PROSITE" id="PS50081">
    <property type="entry name" value="ZF_DAG_PE_2"/>
    <property type="match status" value="2"/>
</dbReference>
<keyword evidence="5" id="KW-1185">Reference proteome</keyword>
<dbReference type="InterPro" id="IPR046349">
    <property type="entry name" value="C1-like_sf"/>
</dbReference>
<accession>A0ABN9ZN97</accession>
<proteinExistence type="predicted"/>
<evidence type="ECO:0000256" key="2">
    <source>
        <dbReference type="ARBA" id="ARBA00022833"/>
    </source>
</evidence>
<organism evidence="4 5">
    <name type="scientific">Pipistrellus nathusii</name>
    <name type="common">Nathusius' pipistrelle</name>
    <dbReference type="NCBI Taxonomy" id="59473"/>
    <lineage>
        <taxon>Eukaryota</taxon>
        <taxon>Metazoa</taxon>
        <taxon>Chordata</taxon>
        <taxon>Craniata</taxon>
        <taxon>Vertebrata</taxon>
        <taxon>Euteleostomi</taxon>
        <taxon>Mammalia</taxon>
        <taxon>Eutheria</taxon>
        <taxon>Laurasiatheria</taxon>
        <taxon>Chiroptera</taxon>
        <taxon>Yangochiroptera</taxon>
        <taxon>Vespertilionidae</taxon>
        <taxon>Pipistrellus</taxon>
    </lineage>
</organism>
<name>A0ABN9ZN97_PIPNA</name>
<dbReference type="PANTHER" id="PTHR22968">
    <property type="entry name" value="PROTEIN KINASE C, MU"/>
    <property type="match status" value="1"/>
</dbReference>
<reference evidence="4" key="1">
    <citation type="submission" date="2023-12" db="EMBL/GenBank/DDBJ databases">
        <authorList>
            <person name="Brown T."/>
        </authorList>
    </citation>
    <scope>NUCLEOTIDE SEQUENCE</scope>
</reference>
<feature type="domain" description="Phorbol-ester/DAG-type" evidence="3">
    <location>
        <begin position="32"/>
        <end position="82"/>
    </location>
</feature>